<reference evidence="1 2" key="1">
    <citation type="submission" date="2016-11" db="EMBL/GenBank/DDBJ databases">
        <authorList>
            <person name="Manzoor S."/>
        </authorList>
    </citation>
    <scope>NUCLEOTIDE SEQUENCE [LARGE SCALE GENOMIC DNA]</scope>
    <source>
        <strain evidence="1">Clostridium ultunense strain Esp</strain>
    </source>
</reference>
<name>A0A1M4PL25_9FIRM</name>
<keyword evidence="2" id="KW-1185">Reference proteome</keyword>
<dbReference type="OrthoDB" id="1708045at2"/>
<dbReference type="SUPFAM" id="SSF89360">
    <property type="entry name" value="HesB-like domain"/>
    <property type="match status" value="1"/>
</dbReference>
<dbReference type="Proteomes" id="UP000245423">
    <property type="component" value="Chromosome 1"/>
</dbReference>
<protein>
    <submittedName>
        <fullName evidence="1">HesB/YadR/YfhF-family protein</fullName>
    </submittedName>
</protein>
<evidence type="ECO:0000313" key="1">
    <source>
        <dbReference type="EMBL" id="SHD76171.1"/>
    </source>
</evidence>
<sequence length="57" mass="6420">MALDELKEGDASVDVGEYTFLIEDYLTESFGSFTIDYSDNWLRKGFTIIPDRGTSSC</sequence>
<accession>A0A1M4PL25</accession>
<dbReference type="InterPro" id="IPR035903">
    <property type="entry name" value="HesB-like_dom_sf"/>
</dbReference>
<proteinExistence type="predicted"/>
<evidence type="ECO:0000313" key="2">
    <source>
        <dbReference type="Proteomes" id="UP000245423"/>
    </source>
</evidence>
<organism evidence="1 2">
    <name type="scientific">[Clostridium] ultunense Esp</name>
    <dbReference type="NCBI Taxonomy" id="1288971"/>
    <lineage>
        <taxon>Bacteria</taxon>
        <taxon>Bacillati</taxon>
        <taxon>Bacillota</taxon>
        <taxon>Tissierellia</taxon>
        <taxon>Tissierellales</taxon>
        <taxon>Tepidimicrobiaceae</taxon>
        <taxon>Schnuerera</taxon>
    </lineage>
</organism>
<gene>
    <name evidence="1" type="ORF">CUESP1_0791</name>
</gene>
<dbReference type="EMBL" id="LT669839">
    <property type="protein sequence ID" value="SHD76171.1"/>
    <property type="molecule type" value="Genomic_DNA"/>
</dbReference>
<dbReference type="AlphaFoldDB" id="A0A1M4PL25"/>